<keyword evidence="7 9" id="KW-0811">Translocation</keyword>
<name>A0ABT7UK41_9FIRM</name>
<keyword evidence="3 9" id="KW-0813">Transport</keyword>
<comment type="subunit">
    <text evidence="9">Component of the Sec protein translocase complex. Heterotrimer consisting of SecY, SecE and SecG subunits. The heterotrimers can form oligomers, although 1 heterotrimer is thought to be able to translocate proteins. Interacts with the ribosome. Interacts with SecDF, and other proteins may be involved. Interacts with SecA.</text>
</comment>
<dbReference type="PROSITE" id="PS00755">
    <property type="entry name" value="SECY_1"/>
    <property type="match status" value="1"/>
</dbReference>
<evidence type="ECO:0000256" key="5">
    <source>
        <dbReference type="ARBA" id="ARBA00022927"/>
    </source>
</evidence>
<evidence type="ECO:0000256" key="3">
    <source>
        <dbReference type="ARBA" id="ARBA00022448"/>
    </source>
</evidence>
<evidence type="ECO:0000256" key="7">
    <source>
        <dbReference type="ARBA" id="ARBA00023010"/>
    </source>
</evidence>
<dbReference type="HAMAP" id="MF_01465">
    <property type="entry name" value="SecY"/>
    <property type="match status" value="1"/>
</dbReference>
<evidence type="ECO:0000313" key="14">
    <source>
        <dbReference type="Proteomes" id="UP001529275"/>
    </source>
</evidence>
<dbReference type="PANTHER" id="PTHR10906">
    <property type="entry name" value="SECY/SEC61-ALPHA FAMILY MEMBER"/>
    <property type="match status" value="1"/>
</dbReference>
<feature type="transmembrane region" description="Helical" evidence="9">
    <location>
        <begin position="309"/>
        <end position="329"/>
    </location>
</feature>
<evidence type="ECO:0000256" key="10">
    <source>
        <dbReference type="RuleBase" id="RU000537"/>
    </source>
</evidence>
<accession>A0ABT7UK41</accession>
<proteinExistence type="inferred from homology"/>
<comment type="function">
    <text evidence="9 10">The central subunit of the protein translocation channel SecYEG. Consists of two halves formed by TMs 1-5 and 6-10. These two domains form a lateral gate at the front which open onto the bilayer between TMs 2 and 7, and are clamped together by SecE at the back. The channel is closed by both a pore ring composed of hydrophobic SecY resides and a short helix (helix 2A) on the extracellular side of the membrane which forms a plug. The plug probably moves laterally to allow the channel to open. The ring and the pore may move independently.</text>
</comment>
<dbReference type="Pfam" id="PF00344">
    <property type="entry name" value="SecY"/>
    <property type="match status" value="1"/>
</dbReference>
<evidence type="ECO:0000256" key="6">
    <source>
        <dbReference type="ARBA" id="ARBA00022989"/>
    </source>
</evidence>
<dbReference type="Gene3D" id="1.10.3370.10">
    <property type="entry name" value="SecY subunit domain"/>
    <property type="match status" value="1"/>
</dbReference>
<dbReference type="Proteomes" id="UP001529275">
    <property type="component" value="Unassembled WGS sequence"/>
</dbReference>
<feature type="transmembrane region" description="Helical" evidence="9">
    <location>
        <begin position="395"/>
        <end position="415"/>
    </location>
</feature>
<dbReference type="RefSeq" id="WP_289528058.1">
    <property type="nucleotide sequence ID" value="NZ_JAUDCK010000038.1"/>
</dbReference>
<keyword evidence="14" id="KW-1185">Reference proteome</keyword>
<feature type="transmembrane region" description="Helical" evidence="9">
    <location>
        <begin position="215"/>
        <end position="234"/>
    </location>
</feature>
<feature type="transmembrane region" description="Helical" evidence="9">
    <location>
        <begin position="116"/>
        <end position="133"/>
    </location>
</feature>
<evidence type="ECO:0000256" key="4">
    <source>
        <dbReference type="ARBA" id="ARBA00022692"/>
    </source>
</evidence>
<keyword evidence="5 9" id="KW-0653">Protein transport</keyword>
<feature type="transmembrane region" description="Helical" evidence="9">
    <location>
        <begin position="270"/>
        <end position="289"/>
    </location>
</feature>
<dbReference type="PRINTS" id="PR00303">
    <property type="entry name" value="SECYTRNLCASE"/>
</dbReference>
<dbReference type="PIRSF" id="PIRSF004557">
    <property type="entry name" value="SecY"/>
    <property type="match status" value="1"/>
</dbReference>
<evidence type="ECO:0000313" key="13">
    <source>
        <dbReference type="EMBL" id="MDM8196524.1"/>
    </source>
</evidence>
<organism evidence="13 14">
    <name type="scientific">Massilimicrobiota timonensis</name>
    <dbReference type="NCBI Taxonomy" id="1776392"/>
    <lineage>
        <taxon>Bacteria</taxon>
        <taxon>Bacillati</taxon>
        <taxon>Bacillota</taxon>
        <taxon>Erysipelotrichia</taxon>
        <taxon>Erysipelotrichales</taxon>
        <taxon>Erysipelotrichaceae</taxon>
        <taxon>Massilimicrobiota</taxon>
    </lineage>
</organism>
<sequence>MLNFFKNVFKKGELRRRIIFTLGMLFVFRLGAAITIPSINADAIAASAANSGILGIMNMLGGGMLERFSIFSLGISPYITASIIIELLSMDVIPVLAQWQKEGNTGKKKKDRVTRYVTLVLAAIQGGSLTYAFDNMYGILGSSSLWNYAYVVLVMIAGSMLAMWMGDQITQKGVGNGTSLLIFTGIVASLPTNFITTFNNLVSFDKGTQTMILGILWYALFVIVYLAIVIFVVFNEGAVRKIPIMYATNSNPTMRTKDTTHMPIKINSSGVLPVIFAASVLAAPRTIISFMDSNNITRTIDTILNYQEPFGFCLYLLMIVLFAFFYSNLQIDAHKISNDLKKNGGSIPGVRTGLDTEKFISTVLNRVTVVGSIFLVIVAAIPIITPVIWSQTSNAALTLGGTGLIIITGVALETTRQIKTLITRKEYHGYIRK</sequence>
<dbReference type="PROSITE" id="PS00756">
    <property type="entry name" value="SECY_2"/>
    <property type="match status" value="1"/>
</dbReference>
<keyword evidence="8 9" id="KW-0472">Membrane</keyword>
<dbReference type="InterPro" id="IPR002208">
    <property type="entry name" value="SecY/SEC61-alpha"/>
</dbReference>
<evidence type="ECO:0000256" key="11">
    <source>
        <dbReference type="RuleBase" id="RU003484"/>
    </source>
</evidence>
<dbReference type="NCBIfam" id="TIGR00967">
    <property type="entry name" value="3a0501s007"/>
    <property type="match status" value="1"/>
</dbReference>
<keyword evidence="4 9" id="KW-0812">Transmembrane</keyword>
<comment type="caution">
    <text evidence="13">The sequence shown here is derived from an EMBL/GenBank/DDBJ whole genome shotgun (WGS) entry which is preliminary data.</text>
</comment>
<dbReference type="InterPro" id="IPR030659">
    <property type="entry name" value="SecY_CS"/>
</dbReference>
<evidence type="ECO:0000256" key="2">
    <source>
        <dbReference type="ARBA" id="ARBA00005751"/>
    </source>
</evidence>
<reference evidence="14" key="1">
    <citation type="submission" date="2023-06" db="EMBL/GenBank/DDBJ databases">
        <title>Identification and characterization of horizontal gene transfer across gut microbiota members of farm animals based on homology search.</title>
        <authorList>
            <person name="Zeman M."/>
            <person name="Kubasova T."/>
            <person name="Jahodarova E."/>
            <person name="Nykrynova M."/>
            <person name="Rychlik I."/>
        </authorList>
    </citation>
    <scope>NUCLEOTIDE SEQUENCE [LARGE SCALE GENOMIC DNA]</scope>
    <source>
        <strain evidence="14">ET341</strain>
    </source>
</reference>
<protein>
    <recommendedName>
        <fullName evidence="9 10">Protein translocase subunit SecY</fullName>
    </recommendedName>
</protein>
<evidence type="ECO:0000256" key="12">
    <source>
        <dbReference type="RuleBase" id="RU004349"/>
    </source>
</evidence>
<feature type="transmembrane region" description="Helical" evidence="9">
    <location>
        <begin position="145"/>
        <end position="165"/>
    </location>
</feature>
<feature type="transmembrane region" description="Helical" evidence="9">
    <location>
        <begin position="367"/>
        <end position="389"/>
    </location>
</feature>
<feature type="transmembrane region" description="Helical" evidence="9">
    <location>
        <begin position="177"/>
        <end position="195"/>
    </location>
</feature>
<dbReference type="EMBL" id="JAUDCK010000038">
    <property type="protein sequence ID" value="MDM8196524.1"/>
    <property type="molecule type" value="Genomic_DNA"/>
</dbReference>
<comment type="subcellular location">
    <subcellularLocation>
        <location evidence="9">Cell membrane</location>
        <topology evidence="9">Multi-pass membrane protein</topology>
    </subcellularLocation>
    <subcellularLocation>
        <location evidence="1 11">Membrane</location>
        <topology evidence="1 11">Multi-pass membrane protein</topology>
    </subcellularLocation>
</comment>
<comment type="caution">
    <text evidence="9">Lacks conserved residue(s) required for the propagation of feature annotation.</text>
</comment>
<keyword evidence="6 9" id="KW-1133">Transmembrane helix</keyword>
<keyword evidence="9" id="KW-1003">Cell membrane</keyword>
<dbReference type="InterPro" id="IPR026593">
    <property type="entry name" value="SecY"/>
</dbReference>
<evidence type="ECO:0000256" key="8">
    <source>
        <dbReference type="ARBA" id="ARBA00023136"/>
    </source>
</evidence>
<gene>
    <name evidence="9 13" type="primary">secY</name>
    <name evidence="13" type="ORF">QUV98_09375</name>
</gene>
<dbReference type="InterPro" id="IPR023201">
    <property type="entry name" value="SecY_dom_sf"/>
</dbReference>
<comment type="similarity">
    <text evidence="2 9 12">Belongs to the SecY/SEC61-alpha family.</text>
</comment>
<evidence type="ECO:0000256" key="1">
    <source>
        <dbReference type="ARBA" id="ARBA00004141"/>
    </source>
</evidence>
<evidence type="ECO:0000256" key="9">
    <source>
        <dbReference type="HAMAP-Rule" id="MF_01465"/>
    </source>
</evidence>
<dbReference type="SUPFAM" id="SSF103491">
    <property type="entry name" value="Preprotein translocase SecY subunit"/>
    <property type="match status" value="1"/>
</dbReference>